<evidence type="ECO:0000259" key="4">
    <source>
        <dbReference type="PROSITE" id="PS01031"/>
    </source>
</evidence>
<dbReference type="CDD" id="cd06464">
    <property type="entry name" value="ACD_sHsps-like"/>
    <property type="match status" value="1"/>
</dbReference>
<evidence type="ECO:0000256" key="2">
    <source>
        <dbReference type="RuleBase" id="RU003616"/>
    </source>
</evidence>
<dbReference type="InterPro" id="IPR002068">
    <property type="entry name" value="A-crystallin/Hsp20_dom"/>
</dbReference>
<protein>
    <submittedName>
        <fullName evidence="5">Heat-shock protein</fullName>
    </submittedName>
</protein>
<reference evidence="5 6" key="1">
    <citation type="submission" date="2016-03" db="EMBL/GenBank/DDBJ databases">
        <title>Complete genome sequence of a novel chlorpyrifos degrading bacterium, Cupriavidus nantongensis sp. X1.</title>
        <authorList>
            <person name="Fang L."/>
        </authorList>
    </citation>
    <scope>NUCLEOTIDE SEQUENCE [LARGE SCALE GENOMIC DNA]</scope>
    <source>
        <strain evidence="5 6">X1</strain>
    </source>
</reference>
<dbReference type="Proteomes" id="UP000075238">
    <property type="component" value="Chromosome 1"/>
</dbReference>
<dbReference type="PANTHER" id="PTHR11527">
    <property type="entry name" value="HEAT-SHOCK PROTEIN 20 FAMILY MEMBER"/>
    <property type="match status" value="1"/>
</dbReference>
<accession>A0A142JJ24</accession>
<dbReference type="PROSITE" id="PS01031">
    <property type="entry name" value="SHSP"/>
    <property type="match status" value="1"/>
</dbReference>
<dbReference type="InterPro" id="IPR031107">
    <property type="entry name" value="Small_HSP"/>
</dbReference>
<dbReference type="Gene3D" id="2.60.40.790">
    <property type="match status" value="1"/>
</dbReference>
<dbReference type="Pfam" id="PF00011">
    <property type="entry name" value="HSP20"/>
    <property type="match status" value="1"/>
</dbReference>
<feature type="domain" description="SHSP" evidence="4">
    <location>
        <begin position="31"/>
        <end position="142"/>
    </location>
</feature>
<keyword evidence="6" id="KW-1185">Reference proteome</keyword>
<evidence type="ECO:0000313" key="5">
    <source>
        <dbReference type="EMBL" id="AMR78086.1"/>
    </source>
</evidence>
<dbReference type="OrthoDB" id="9788892at2"/>
<dbReference type="RefSeq" id="WP_062798947.1">
    <property type="nucleotide sequence ID" value="NZ_CP014844.1"/>
</dbReference>
<organism evidence="5 6">
    <name type="scientific">Cupriavidus nantongensis</name>
    <dbReference type="NCBI Taxonomy" id="1796606"/>
    <lineage>
        <taxon>Bacteria</taxon>
        <taxon>Pseudomonadati</taxon>
        <taxon>Pseudomonadota</taxon>
        <taxon>Betaproteobacteria</taxon>
        <taxon>Burkholderiales</taxon>
        <taxon>Burkholderiaceae</taxon>
        <taxon>Cupriavidus</taxon>
    </lineage>
</organism>
<evidence type="ECO:0000256" key="3">
    <source>
        <dbReference type="SAM" id="MobiDB-lite"/>
    </source>
</evidence>
<proteinExistence type="inferred from homology"/>
<sequence length="142" mass="15384">MTDSNQVVQRDQANAAGQGGAVAQRREEAPAPAMTLIPAVDIFETAAGVTLWADLPGVPREKLEVNVHDSSLRIEGEAVLPMPSGLRVQHAEVRQPRYARTFTLSPDLDASAIEANLQDGVLKLTIPRRDEARPRRIEVSVG</sequence>
<dbReference type="EMBL" id="CP014844">
    <property type="protein sequence ID" value="AMR78086.1"/>
    <property type="molecule type" value="Genomic_DNA"/>
</dbReference>
<evidence type="ECO:0000313" key="6">
    <source>
        <dbReference type="Proteomes" id="UP000075238"/>
    </source>
</evidence>
<feature type="region of interest" description="Disordered" evidence="3">
    <location>
        <begin position="1"/>
        <end position="28"/>
    </location>
</feature>
<name>A0A142JJ24_9BURK</name>
<evidence type="ECO:0000256" key="1">
    <source>
        <dbReference type="PROSITE-ProRule" id="PRU00285"/>
    </source>
</evidence>
<comment type="similarity">
    <text evidence="1 2">Belongs to the small heat shock protein (HSP20) family.</text>
</comment>
<dbReference type="InterPro" id="IPR008978">
    <property type="entry name" value="HSP20-like_chaperone"/>
</dbReference>
<dbReference type="KEGG" id="cnan:A2G96_10195"/>
<gene>
    <name evidence="5" type="ORF">A2G96_10195</name>
</gene>
<dbReference type="STRING" id="1796606.A2G96_10195"/>
<dbReference type="SUPFAM" id="SSF49764">
    <property type="entry name" value="HSP20-like chaperones"/>
    <property type="match status" value="1"/>
</dbReference>
<dbReference type="AlphaFoldDB" id="A0A142JJ24"/>